<proteinExistence type="predicted"/>
<dbReference type="Gene3D" id="3.40.50.2000">
    <property type="entry name" value="Glycogen Phosphorylase B"/>
    <property type="match status" value="1"/>
</dbReference>
<evidence type="ECO:0000259" key="2">
    <source>
        <dbReference type="Pfam" id="PF00534"/>
    </source>
</evidence>
<feature type="domain" description="Glycosyl transferase family 1" evidence="2">
    <location>
        <begin position="230"/>
        <end position="335"/>
    </location>
</feature>
<dbReference type="GO" id="GO:0016757">
    <property type="term" value="F:glycosyltransferase activity"/>
    <property type="evidence" value="ECO:0007669"/>
    <property type="project" value="InterPro"/>
</dbReference>
<protein>
    <recommendedName>
        <fullName evidence="2">Glycosyl transferase family 1 domain-containing protein</fullName>
    </recommendedName>
</protein>
<dbReference type="SUPFAM" id="SSF53756">
    <property type="entry name" value="UDP-Glycosyltransferase/glycogen phosphorylase"/>
    <property type="match status" value="1"/>
</dbReference>
<organism evidence="3 4">
    <name type="scientific">Cryobacterium zongtaii</name>
    <dbReference type="NCBI Taxonomy" id="1259217"/>
    <lineage>
        <taxon>Bacteria</taxon>
        <taxon>Bacillati</taxon>
        <taxon>Actinomycetota</taxon>
        <taxon>Actinomycetes</taxon>
        <taxon>Micrococcales</taxon>
        <taxon>Microbacteriaceae</taxon>
        <taxon>Cryobacterium</taxon>
    </lineage>
</organism>
<keyword evidence="1" id="KW-0808">Transferase</keyword>
<dbReference type="EMBL" id="PPXF01000055">
    <property type="protein sequence ID" value="POH62222.1"/>
    <property type="molecule type" value="Genomic_DNA"/>
</dbReference>
<dbReference type="Pfam" id="PF00534">
    <property type="entry name" value="Glycos_transf_1"/>
    <property type="match status" value="1"/>
</dbReference>
<evidence type="ECO:0000313" key="3">
    <source>
        <dbReference type="EMBL" id="POH62222.1"/>
    </source>
</evidence>
<gene>
    <name evidence="3" type="ORF">C3B59_11700</name>
</gene>
<dbReference type="OrthoDB" id="5116476at2"/>
<dbReference type="Proteomes" id="UP000237104">
    <property type="component" value="Unassembled WGS sequence"/>
</dbReference>
<comment type="caution">
    <text evidence="3">The sequence shown here is derived from an EMBL/GenBank/DDBJ whole genome shotgun (WGS) entry which is preliminary data.</text>
</comment>
<dbReference type="InterPro" id="IPR001296">
    <property type="entry name" value="Glyco_trans_1"/>
</dbReference>
<dbReference type="AlphaFoldDB" id="A0A2S3Z9T0"/>
<evidence type="ECO:0000313" key="4">
    <source>
        <dbReference type="Proteomes" id="UP000237104"/>
    </source>
</evidence>
<accession>A0A2S3Z9T0</accession>
<reference evidence="3 4" key="1">
    <citation type="submission" date="2018-01" db="EMBL/GenBank/DDBJ databases">
        <title>Cryobacterium sp. nov., from glaciers in China.</title>
        <authorList>
            <person name="Liu Q."/>
            <person name="Xin Y.-H."/>
        </authorList>
    </citation>
    <scope>NUCLEOTIDE SEQUENCE [LARGE SCALE GENOMIC DNA]</scope>
    <source>
        <strain evidence="3 4">TMB1-8</strain>
    </source>
</reference>
<sequence>MSDSPLRVFVCLEYGRGLATWSKRYERGEVIDSTPYGLGRAADLGATVSFSEDTRETLFASVARRALLRLLGFDVVHVARNLGRARRADVVWTHTEHVHLAYTLFRLFSKLPPAICNSVWIADEITKVSAPKRALWKFLLKRSAVNSTESPVNAALISEITGGQKAVSLLYGLDASDLKGVGPEGGSSTDTKRLKVLGIGNDRHRDWGFFLRVAEGLSAEFDVRIATRSLDQNLALPANCAVVQARSGEELAELYSWADIVCLPLRANFHASGVTVAMEAAAAGKPVLATRTGGIDAYFPSLSGHMLSAPNSEIDWIERLGKYRLSQEERLRVARALQNDVEANELTLDGYARRLLALSQEIRA</sequence>
<name>A0A2S3Z9T0_9MICO</name>
<evidence type="ECO:0000256" key="1">
    <source>
        <dbReference type="ARBA" id="ARBA00022679"/>
    </source>
</evidence>